<evidence type="ECO:0000313" key="1">
    <source>
        <dbReference type="EMBL" id="VDZ95794.1"/>
    </source>
</evidence>
<gene>
    <name evidence="1" type="primary">dnaE_1</name>
    <name evidence="1" type="ORF">NCTC129_01930</name>
</gene>
<name>A0A447MXK8_SALET</name>
<reference evidence="1 2" key="1">
    <citation type="submission" date="2018-12" db="EMBL/GenBank/DDBJ databases">
        <authorList>
            <consortium name="Pathogen Informatics"/>
        </authorList>
    </citation>
    <scope>NUCLEOTIDE SEQUENCE [LARGE SCALE GENOMIC DNA]</scope>
    <source>
        <strain evidence="1 2">NCTC129</strain>
    </source>
</reference>
<sequence length="124" mass="13756">MTVPGVLEVMLFTDALDKYQQLLEKDRILIVSGQVSFDDFSGGLKMTAREVMDIDEAREKYARGLAISLTDRQIDDQLLNRLRQSLEPPPLGDHSSTSLLSEGGCACAAAFWRNVACLSERSFT</sequence>
<dbReference type="AlphaFoldDB" id="A0A447MXK8"/>
<dbReference type="EMBL" id="LR134140">
    <property type="protein sequence ID" value="VDZ95794.1"/>
    <property type="molecule type" value="Genomic_DNA"/>
</dbReference>
<dbReference type="Proteomes" id="UP000282086">
    <property type="component" value="Chromosome"/>
</dbReference>
<protein>
    <submittedName>
        <fullName evidence="1">DNA polymerase III subunit alpha</fullName>
        <ecNumber evidence="1">2.7.7.7</ecNumber>
    </submittedName>
</protein>
<organism evidence="1 2">
    <name type="scientific">Salmonella enterica I</name>
    <dbReference type="NCBI Taxonomy" id="59201"/>
    <lineage>
        <taxon>Bacteria</taxon>
        <taxon>Pseudomonadati</taxon>
        <taxon>Pseudomonadota</taxon>
        <taxon>Gammaproteobacteria</taxon>
        <taxon>Enterobacterales</taxon>
        <taxon>Enterobacteriaceae</taxon>
        <taxon>Salmonella</taxon>
    </lineage>
</organism>
<keyword evidence="1" id="KW-0808">Transferase</keyword>
<dbReference type="GO" id="GO:0003887">
    <property type="term" value="F:DNA-directed DNA polymerase activity"/>
    <property type="evidence" value="ECO:0007669"/>
    <property type="project" value="UniProtKB-EC"/>
</dbReference>
<dbReference type="EC" id="2.7.7.7" evidence="1"/>
<keyword evidence="1" id="KW-0548">Nucleotidyltransferase</keyword>
<evidence type="ECO:0000313" key="2">
    <source>
        <dbReference type="Proteomes" id="UP000282086"/>
    </source>
</evidence>
<accession>A0A447MXK8</accession>
<dbReference type="CDD" id="cd04485">
    <property type="entry name" value="DnaE_OBF"/>
    <property type="match status" value="1"/>
</dbReference>
<proteinExistence type="predicted"/>